<dbReference type="Pfam" id="PF01047">
    <property type="entry name" value="MarR"/>
    <property type="match status" value="1"/>
</dbReference>
<gene>
    <name evidence="3" type="ORF">D1953_17410</name>
</gene>
<dbReference type="PROSITE" id="PS50995">
    <property type="entry name" value="HTH_MARR_2"/>
    <property type="match status" value="1"/>
</dbReference>
<dbReference type="InterPro" id="IPR036388">
    <property type="entry name" value="WH-like_DNA-bd_sf"/>
</dbReference>
<dbReference type="PANTHER" id="PTHR33164">
    <property type="entry name" value="TRANSCRIPTIONAL REGULATOR, MARR FAMILY"/>
    <property type="match status" value="1"/>
</dbReference>
<dbReference type="InterPro" id="IPR036390">
    <property type="entry name" value="WH_DNA-bd_sf"/>
</dbReference>
<dbReference type="InterPro" id="IPR000835">
    <property type="entry name" value="HTH_MarR-typ"/>
</dbReference>
<feature type="domain" description="HTH marR-type" evidence="2">
    <location>
        <begin position="3"/>
        <end position="137"/>
    </location>
</feature>
<dbReference type="EMBL" id="QWVS01000043">
    <property type="protein sequence ID" value="RID82714.1"/>
    <property type="molecule type" value="Genomic_DNA"/>
</dbReference>
<accession>A0A398B0A6</accession>
<proteinExistence type="predicted"/>
<dbReference type="AlphaFoldDB" id="A0A398B0A6"/>
<dbReference type="SMART" id="SM00347">
    <property type="entry name" value="HTH_MARR"/>
    <property type="match status" value="1"/>
</dbReference>
<dbReference type="GO" id="GO:0006950">
    <property type="term" value="P:response to stress"/>
    <property type="evidence" value="ECO:0007669"/>
    <property type="project" value="TreeGrafter"/>
</dbReference>
<reference evidence="3 4" key="1">
    <citation type="submission" date="2018-08" db="EMBL/GenBank/DDBJ databases">
        <title>Bacillus jemisoniae sp. nov., Bacillus chryseoplanitiae sp. nov., Bacillus resnikiae sp. nov., and Bacillus frankliniae sp. nov., isolated from Viking spacecraft and associated surfaces.</title>
        <authorList>
            <person name="Seuylemezian A."/>
            <person name="Vaishampayan P."/>
        </authorList>
    </citation>
    <scope>NUCLEOTIDE SEQUENCE [LARGE SCALE GENOMIC DNA]</scope>
    <source>
        <strain evidence="3 4">MA001</strain>
    </source>
</reference>
<protein>
    <submittedName>
        <fullName evidence="3">MarR family transcriptional regulator</fullName>
    </submittedName>
</protein>
<dbReference type="InterPro" id="IPR039422">
    <property type="entry name" value="MarR/SlyA-like"/>
</dbReference>
<dbReference type="SUPFAM" id="SSF46785">
    <property type="entry name" value="Winged helix' DNA-binding domain"/>
    <property type="match status" value="1"/>
</dbReference>
<dbReference type="Proteomes" id="UP000266016">
    <property type="component" value="Unassembled WGS sequence"/>
</dbReference>
<dbReference type="GO" id="GO:0003700">
    <property type="term" value="F:DNA-binding transcription factor activity"/>
    <property type="evidence" value="ECO:0007669"/>
    <property type="project" value="InterPro"/>
</dbReference>
<keyword evidence="1" id="KW-0238">DNA-binding</keyword>
<dbReference type="PANTHER" id="PTHR33164:SF99">
    <property type="entry name" value="MARR FAMILY REGULATORY PROTEIN"/>
    <property type="match status" value="1"/>
</dbReference>
<sequence>MEKQTIFELIHMMDQLTNNMIIKWNKMFEENLGISHILVLNYLKEHGKSRPSDIAKALGLTPPSLTHLSEKLVQKELAIRVVDQEDRRIIYLSITNKGVEMVHTAHEKGKALRTNLFEALSEEERQQLLTIYEKLNHSLEK</sequence>
<dbReference type="Gene3D" id="1.10.10.10">
    <property type="entry name" value="Winged helix-like DNA-binding domain superfamily/Winged helix DNA-binding domain"/>
    <property type="match status" value="1"/>
</dbReference>
<evidence type="ECO:0000259" key="2">
    <source>
        <dbReference type="PROSITE" id="PS50995"/>
    </source>
</evidence>
<organism evidence="3 4">
    <name type="scientific">Peribacillus asahii</name>
    <dbReference type="NCBI Taxonomy" id="228899"/>
    <lineage>
        <taxon>Bacteria</taxon>
        <taxon>Bacillati</taxon>
        <taxon>Bacillota</taxon>
        <taxon>Bacilli</taxon>
        <taxon>Bacillales</taxon>
        <taxon>Bacillaceae</taxon>
        <taxon>Peribacillus</taxon>
    </lineage>
</organism>
<evidence type="ECO:0000256" key="1">
    <source>
        <dbReference type="ARBA" id="ARBA00023125"/>
    </source>
</evidence>
<name>A0A398B0A6_9BACI</name>
<dbReference type="GO" id="GO:0003677">
    <property type="term" value="F:DNA binding"/>
    <property type="evidence" value="ECO:0007669"/>
    <property type="project" value="UniProtKB-KW"/>
</dbReference>
<keyword evidence="4" id="KW-1185">Reference proteome</keyword>
<dbReference type="RefSeq" id="WP_119118439.1">
    <property type="nucleotide sequence ID" value="NZ_QWVS01000043.1"/>
</dbReference>
<evidence type="ECO:0000313" key="3">
    <source>
        <dbReference type="EMBL" id="RID82714.1"/>
    </source>
</evidence>
<dbReference type="PRINTS" id="PR00598">
    <property type="entry name" value="HTHMARR"/>
</dbReference>
<comment type="caution">
    <text evidence="3">The sequence shown here is derived from an EMBL/GenBank/DDBJ whole genome shotgun (WGS) entry which is preliminary data.</text>
</comment>
<evidence type="ECO:0000313" key="4">
    <source>
        <dbReference type="Proteomes" id="UP000266016"/>
    </source>
</evidence>